<dbReference type="EMBL" id="CP089984">
    <property type="protein sequence ID" value="WXB20097.1"/>
    <property type="molecule type" value="Genomic_DNA"/>
</dbReference>
<dbReference type="InterPro" id="IPR036866">
    <property type="entry name" value="RibonucZ/Hydroxyglut_hydro"/>
</dbReference>
<feature type="domain" description="Metallo-beta-lactamase" evidence="1">
    <location>
        <begin position="17"/>
        <end position="227"/>
    </location>
</feature>
<organism evidence="2 3">
    <name type="scientific">Pendulispora albinea</name>
    <dbReference type="NCBI Taxonomy" id="2741071"/>
    <lineage>
        <taxon>Bacteria</taxon>
        <taxon>Pseudomonadati</taxon>
        <taxon>Myxococcota</taxon>
        <taxon>Myxococcia</taxon>
        <taxon>Myxococcales</taxon>
        <taxon>Sorangiineae</taxon>
        <taxon>Pendulisporaceae</taxon>
        <taxon>Pendulispora</taxon>
    </lineage>
</organism>
<dbReference type="PANTHER" id="PTHR42951">
    <property type="entry name" value="METALLO-BETA-LACTAMASE DOMAIN-CONTAINING"/>
    <property type="match status" value="1"/>
</dbReference>
<proteinExistence type="predicted"/>
<sequence>MTKHERITIDSDIAPEFTACYLRIAGDECAFIETHTPYAHPRLLSALAAAGKTPEDVRWIIVTHAHLDHASGASAMVAACPNATLLAHPRAARHLIDPEKLVKSATAVYGAENFHALYGDIAPIPKERVRALEDGESVALGDATLSVFHTAGHANHHFVVDDPRLETVYTGDTFGVIYPSLQRIAKQRGRAGFALPSTSPTNFDAALAKKSIERVLALGERFVCPTHYGAYDTGRELAPQLVRFIDRAGAWVEEAARGDESMETMSARFAGLWEEAIAEEAPELGEAERKLLALDIKLNAQGLAFVAGAKRAGTAEKSAAPRAP</sequence>
<protein>
    <submittedName>
        <fullName evidence="2">MBL fold metallo-hydrolase</fullName>
    </submittedName>
</protein>
<dbReference type="Proteomes" id="UP001370348">
    <property type="component" value="Chromosome"/>
</dbReference>
<dbReference type="RefSeq" id="WP_394829699.1">
    <property type="nucleotide sequence ID" value="NZ_CP089984.1"/>
</dbReference>
<name>A0ABZ2MC54_9BACT</name>
<evidence type="ECO:0000313" key="2">
    <source>
        <dbReference type="EMBL" id="WXB20097.1"/>
    </source>
</evidence>
<evidence type="ECO:0000313" key="3">
    <source>
        <dbReference type="Proteomes" id="UP001370348"/>
    </source>
</evidence>
<dbReference type="InterPro" id="IPR037482">
    <property type="entry name" value="ST1585_MBL-fold"/>
</dbReference>
<dbReference type="PANTHER" id="PTHR42951:SF22">
    <property type="entry name" value="METALLO BETA-LACTAMASE SUPERFAMILY LIPOPROTEIN"/>
    <property type="match status" value="1"/>
</dbReference>
<dbReference type="SMART" id="SM00849">
    <property type="entry name" value="Lactamase_B"/>
    <property type="match status" value="1"/>
</dbReference>
<keyword evidence="3" id="KW-1185">Reference proteome</keyword>
<accession>A0ABZ2MC54</accession>
<dbReference type="Pfam" id="PF00753">
    <property type="entry name" value="Lactamase_B"/>
    <property type="match status" value="1"/>
</dbReference>
<evidence type="ECO:0000259" key="1">
    <source>
        <dbReference type="SMART" id="SM00849"/>
    </source>
</evidence>
<gene>
    <name evidence="2" type="ORF">LZC94_23100</name>
</gene>
<reference evidence="2 3" key="1">
    <citation type="submission" date="2021-12" db="EMBL/GenBank/DDBJ databases">
        <title>Discovery of the Pendulisporaceae a myxobacterial family with distinct sporulation behavior and unique specialized metabolism.</title>
        <authorList>
            <person name="Garcia R."/>
            <person name="Popoff A."/>
            <person name="Bader C.D."/>
            <person name="Loehr J."/>
            <person name="Walesch S."/>
            <person name="Walt C."/>
            <person name="Boldt J."/>
            <person name="Bunk B."/>
            <person name="Haeckl F.J.F.P.J."/>
            <person name="Gunesch A.P."/>
            <person name="Birkelbach J."/>
            <person name="Nuebel U."/>
            <person name="Pietschmann T."/>
            <person name="Bach T."/>
            <person name="Mueller R."/>
        </authorList>
    </citation>
    <scope>NUCLEOTIDE SEQUENCE [LARGE SCALE GENOMIC DNA]</scope>
    <source>
        <strain evidence="2 3">MSr11954</strain>
    </source>
</reference>
<dbReference type="InterPro" id="IPR050855">
    <property type="entry name" value="NDM-1-like"/>
</dbReference>
<dbReference type="CDD" id="cd07726">
    <property type="entry name" value="ST1585-like_MBL-fold"/>
    <property type="match status" value="1"/>
</dbReference>
<dbReference type="SUPFAM" id="SSF56281">
    <property type="entry name" value="Metallo-hydrolase/oxidoreductase"/>
    <property type="match status" value="1"/>
</dbReference>
<dbReference type="Gene3D" id="3.60.15.10">
    <property type="entry name" value="Ribonuclease Z/Hydroxyacylglutathione hydrolase-like"/>
    <property type="match status" value="1"/>
</dbReference>
<dbReference type="InterPro" id="IPR001279">
    <property type="entry name" value="Metallo-B-lactamas"/>
</dbReference>